<accession>A0A919XCL0</accession>
<dbReference type="AlphaFoldDB" id="A0A919XCL0"/>
<protein>
    <submittedName>
        <fullName evidence="2">Uncharacterized protein</fullName>
    </submittedName>
</protein>
<comment type="caution">
    <text evidence="2">The sequence shown here is derived from an EMBL/GenBank/DDBJ whole genome shotgun (WGS) entry which is preliminary data.</text>
</comment>
<dbReference type="Proteomes" id="UP000679779">
    <property type="component" value="Unassembled WGS sequence"/>
</dbReference>
<organism evidence="2 3">
    <name type="scientific">Paenibacillus albilobatus</name>
    <dbReference type="NCBI Taxonomy" id="2716884"/>
    <lineage>
        <taxon>Bacteria</taxon>
        <taxon>Bacillati</taxon>
        <taxon>Bacillota</taxon>
        <taxon>Bacilli</taxon>
        <taxon>Bacillales</taxon>
        <taxon>Paenibacillaceae</taxon>
        <taxon>Paenibacillus</taxon>
    </lineage>
</organism>
<feature type="transmembrane region" description="Helical" evidence="1">
    <location>
        <begin position="131"/>
        <end position="153"/>
    </location>
</feature>
<gene>
    <name evidence="2" type="ORF">J2TS6_08270</name>
</gene>
<dbReference type="EMBL" id="BORQ01000001">
    <property type="protein sequence ID" value="GIO29686.1"/>
    <property type="molecule type" value="Genomic_DNA"/>
</dbReference>
<name>A0A919XCL0_9BACL</name>
<keyword evidence="1" id="KW-1133">Transmembrane helix</keyword>
<evidence type="ECO:0000313" key="3">
    <source>
        <dbReference type="Proteomes" id="UP000679779"/>
    </source>
</evidence>
<keyword evidence="1" id="KW-0812">Transmembrane</keyword>
<dbReference type="RefSeq" id="WP_160037645.1">
    <property type="nucleotide sequence ID" value="NZ_BORQ01000001.1"/>
</dbReference>
<evidence type="ECO:0000256" key="1">
    <source>
        <dbReference type="SAM" id="Phobius"/>
    </source>
</evidence>
<sequence length="158" mass="17373">MSAKTWMTCALLLAVNVLLVFLVEFFTAVGSGSASSGNANPGGVLLVPGFVSLLLLMLMTFVVAVRYFDMLQDYIAKPSYHLLVPGLSVAALLLALFLQLRKVKHALISLRGDDEPAIRSLGLVNMYTNSLYFNAYIVLFWLSFAVLGGWWVVQKRPN</sequence>
<feature type="transmembrane region" description="Helical" evidence="1">
    <location>
        <begin position="80"/>
        <end position="100"/>
    </location>
</feature>
<proteinExistence type="predicted"/>
<keyword evidence="1" id="KW-0472">Membrane</keyword>
<evidence type="ECO:0000313" key="2">
    <source>
        <dbReference type="EMBL" id="GIO29686.1"/>
    </source>
</evidence>
<feature type="transmembrane region" description="Helical" evidence="1">
    <location>
        <begin position="44"/>
        <end position="68"/>
    </location>
</feature>
<reference evidence="2" key="1">
    <citation type="submission" date="2021-03" db="EMBL/GenBank/DDBJ databases">
        <title>Antimicrobial resistance genes in bacteria isolated from Japanese honey, and their potential for conferring macrolide and lincosamide resistance in the American foulbrood pathogen Paenibacillus larvae.</title>
        <authorList>
            <person name="Okamoto M."/>
            <person name="Kumagai M."/>
            <person name="Kanamori H."/>
            <person name="Takamatsu D."/>
        </authorList>
    </citation>
    <scope>NUCLEOTIDE SEQUENCE</scope>
    <source>
        <strain evidence="2">J2TS6</strain>
    </source>
</reference>
<keyword evidence="3" id="KW-1185">Reference proteome</keyword>